<organism evidence="4 6">
    <name type="scientific">Adineta ricciae</name>
    <name type="common">Rotifer</name>
    <dbReference type="NCBI Taxonomy" id="249248"/>
    <lineage>
        <taxon>Eukaryota</taxon>
        <taxon>Metazoa</taxon>
        <taxon>Spiralia</taxon>
        <taxon>Gnathifera</taxon>
        <taxon>Rotifera</taxon>
        <taxon>Eurotatoria</taxon>
        <taxon>Bdelloidea</taxon>
        <taxon>Adinetida</taxon>
        <taxon>Adinetidae</taxon>
        <taxon>Adineta</taxon>
    </lineage>
</organism>
<dbReference type="PANTHER" id="PTHR24104:SF25">
    <property type="entry name" value="PROTEIN LIN-41"/>
    <property type="match status" value="1"/>
</dbReference>
<keyword evidence="5" id="KW-1185">Reference proteome</keyword>
<evidence type="ECO:0000313" key="6">
    <source>
        <dbReference type="Proteomes" id="UP000663852"/>
    </source>
</evidence>
<sequence length="500" mass="56655">MSITPNGRRECSVCNEEKITYQCKGCARDFCYKHLSEHRQIFIEELGVVENDRDQFREILLEQKENLPNHQTMQKIAKWESESIKKIKQTADDCREVFMFEALQCYNEIEMKLNKLHNDIVVTREENEFNEIILEQLRLKLTKLIEELAKAPNVSLQQDSSTFIQRVFIISSSTGTEIIRQGQNKLSHSTSTQERKSVSAKYLTSGITISGGNGEGARTNQLSSPEGIYLDEDLNAYIADCANHRILKWKYGEKDGRIIAGGNNKGDRLDQLNEPTCVVFDKKSNSIIISDWGNKRILKWSLDKASVQGKVLLSDIKSSGLALDNFGYLFVSDWKKNEIRKYRLGEDKLSGEQVVAGGNGTGNNLNQLNHPTFIFVDKTSTLFVSDQGNHRIMKWSKGAKEGVLVGGFRGQGNQLTQLSRPQDLAIDQFGFLYVADCDNHRIIRYTPNDMQGSIVIGDKGQGDQSFQLNSPIGLTLDKDNHLYVVDSQNHRIQKYQLSLN</sequence>
<dbReference type="EMBL" id="CAJNOR010001280">
    <property type="protein sequence ID" value="CAF1112955.1"/>
    <property type="molecule type" value="Genomic_DNA"/>
</dbReference>
<feature type="repeat" description="NHL" evidence="2">
    <location>
        <begin position="467"/>
        <end position="498"/>
    </location>
</feature>
<feature type="repeat" description="NHL" evidence="2">
    <location>
        <begin position="417"/>
        <end position="448"/>
    </location>
</feature>
<evidence type="ECO:0000256" key="1">
    <source>
        <dbReference type="ARBA" id="ARBA00022737"/>
    </source>
</evidence>
<name>A0A815NCP5_ADIRI</name>
<dbReference type="InterPro" id="IPR001258">
    <property type="entry name" value="NHL_repeat"/>
</dbReference>
<dbReference type="Proteomes" id="UP000663828">
    <property type="component" value="Unassembled WGS sequence"/>
</dbReference>
<dbReference type="SUPFAM" id="SSF101898">
    <property type="entry name" value="NHL repeat"/>
    <property type="match status" value="1"/>
</dbReference>
<accession>A0A815NCP5</accession>
<dbReference type="CDD" id="cd05819">
    <property type="entry name" value="NHL"/>
    <property type="match status" value="1"/>
</dbReference>
<dbReference type="GO" id="GO:0008270">
    <property type="term" value="F:zinc ion binding"/>
    <property type="evidence" value="ECO:0007669"/>
    <property type="project" value="UniProtKB-KW"/>
</dbReference>
<dbReference type="PANTHER" id="PTHR24104">
    <property type="entry name" value="E3 UBIQUITIN-PROTEIN LIGASE NHLRC1-RELATED"/>
    <property type="match status" value="1"/>
</dbReference>
<evidence type="ECO:0000313" key="5">
    <source>
        <dbReference type="Proteomes" id="UP000663828"/>
    </source>
</evidence>
<dbReference type="AlphaFoldDB" id="A0A815NCP5"/>
<protein>
    <submittedName>
        <fullName evidence="4">Uncharacterized protein</fullName>
    </submittedName>
</protein>
<dbReference type="PROSITE" id="PS51125">
    <property type="entry name" value="NHL"/>
    <property type="match status" value="2"/>
</dbReference>
<dbReference type="Proteomes" id="UP000663852">
    <property type="component" value="Unassembled WGS sequence"/>
</dbReference>
<dbReference type="InterPro" id="IPR011042">
    <property type="entry name" value="6-blade_b-propeller_TolB-like"/>
</dbReference>
<evidence type="ECO:0000313" key="4">
    <source>
        <dbReference type="EMBL" id="CAF1432958.1"/>
    </source>
</evidence>
<dbReference type="OrthoDB" id="342730at2759"/>
<proteinExistence type="predicted"/>
<keyword evidence="1" id="KW-0677">Repeat</keyword>
<dbReference type="Gene3D" id="2.40.10.500">
    <property type="match status" value="1"/>
</dbReference>
<dbReference type="EMBL" id="CAJNOJ010000397">
    <property type="protein sequence ID" value="CAF1432958.1"/>
    <property type="molecule type" value="Genomic_DNA"/>
</dbReference>
<dbReference type="Pfam" id="PF01436">
    <property type="entry name" value="NHL"/>
    <property type="match status" value="3"/>
</dbReference>
<dbReference type="InterPro" id="IPR050952">
    <property type="entry name" value="TRIM-NHL_E3_ligases"/>
</dbReference>
<reference evidence="4" key="1">
    <citation type="submission" date="2021-02" db="EMBL/GenBank/DDBJ databases">
        <authorList>
            <person name="Nowell W R."/>
        </authorList>
    </citation>
    <scope>NUCLEOTIDE SEQUENCE</scope>
</reference>
<evidence type="ECO:0000256" key="2">
    <source>
        <dbReference type="PROSITE-ProRule" id="PRU00504"/>
    </source>
</evidence>
<dbReference type="Gene3D" id="2.120.10.30">
    <property type="entry name" value="TolB, C-terminal domain"/>
    <property type="match status" value="2"/>
</dbReference>
<comment type="caution">
    <text evidence="4">The sequence shown here is derived from an EMBL/GenBank/DDBJ whole genome shotgun (WGS) entry which is preliminary data.</text>
</comment>
<evidence type="ECO:0000313" key="3">
    <source>
        <dbReference type="EMBL" id="CAF1112955.1"/>
    </source>
</evidence>
<gene>
    <name evidence="4" type="ORF">EDS130_LOCUS38332</name>
    <name evidence="3" type="ORF">XAT740_LOCUS18964</name>
</gene>